<evidence type="ECO:0000256" key="1">
    <source>
        <dbReference type="SAM" id="MobiDB-lite"/>
    </source>
</evidence>
<organism evidence="2 3">
    <name type="scientific">Aspergillus wentii DTO 134E9</name>
    <dbReference type="NCBI Taxonomy" id="1073089"/>
    <lineage>
        <taxon>Eukaryota</taxon>
        <taxon>Fungi</taxon>
        <taxon>Dikarya</taxon>
        <taxon>Ascomycota</taxon>
        <taxon>Pezizomycotina</taxon>
        <taxon>Eurotiomycetes</taxon>
        <taxon>Eurotiomycetidae</taxon>
        <taxon>Eurotiales</taxon>
        <taxon>Aspergillaceae</taxon>
        <taxon>Aspergillus</taxon>
        <taxon>Aspergillus subgen. Cremei</taxon>
    </lineage>
</organism>
<dbReference type="InterPro" id="IPR046591">
    <property type="entry name" value="DUF6649"/>
</dbReference>
<reference evidence="3" key="1">
    <citation type="journal article" date="2017" name="Genome Biol.">
        <title>Comparative genomics reveals high biological diversity and specific adaptations in the industrially and medically important fungal genus Aspergillus.</title>
        <authorList>
            <person name="de Vries R.P."/>
            <person name="Riley R."/>
            <person name="Wiebenga A."/>
            <person name="Aguilar-Osorio G."/>
            <person name="Amillis S."/>
            <person name="Uchima C.A."/>
            <person name="Anderluh G."/>
            <person name="Asadollahi M."/>
            <person name="Askin M."/>
            <person name="Barry K."/>
            <person name="Battaglia E."/>
            <person name="Bayram O."/>
            <person name="Benocci T."/>
            <person name="Braus-Stromeyer S.A."/>
            <person name="Caldana C."/>
            <person name="Canovas D."/>
            <person name="Cerqueira G.C."/>
            <person name="Chen F."/>
            <person name="Chen W."/>
            <person name="Choi C."/>
            <person name="Clum A."/>
            <person name="Dos Santos R.A."/>
            <person name="Damasio A.R."/>
            <person name="Diallinas G."/>
            <person name="Emri T."/>
            <person name="Fekete E."/>
            <person name="Flipphi M."/>
            <person name="Freyberg S."/>
            <person name="Gallo A."/>
            <person name="Gournas C."/>
            <person name="Habgood R."/>
            <person name="Hainaut M."/>
            <person name="Harispe M.L."/>
            <person name="Henrissat B."/>
            <person name="Hilden K.S."/>
            <person name="Hope R."/>
            <person name="Hossain A."/>
            <person name="Karabika E."/>
            <person name="Karaffa L."/>
            <person name="Karanyi Z."/>
            <person name="Krasevec N."/>
            <person name="Kuo A."/>
            <person name="Kusch H."/>
            <person name="LaButti K."/>
            <person name="Lagendijk E.L."/>
            <person name="Lapidus A."/>
            <person name="Levasseur A."/>
            <person name="Lindquist E."/>
            <person name="Lipzen A."/>
            <person name="Logrieco A.F."/>
            <person name="MacCabe A."/>
            <person name="Maekelae M.R."/>
            <person name="Malavazi I."/>
            <person name="Melin P."/>
            <person name="Meyer V."/>
            <person name="Mielnichuk N."/>
            <person name="Miskei M."/>
            <person name="Molnar A.P."/>
            <person name="Mule G."/>
            <person name="Ngan C.Y."/>
            <person name="Orejas M."/>
            <person name="Orosz E."/>
            <person name="Ouedraogo J.P."/>
            <person name="Overkamp K.M."/>
            <person name="Park H.-S."/>
            <person name="Perrone G."/>
            <person name="Piumi F."/>
            <person name="Punt P.J."/>
            <person name="Ram A.F."/>
            <person name="Ramon A."/>
            <person name="Rauscher S."/>
            <person name="Record E."/>
            <person name="Riano-Pachon D.M."/>
            <person name="Robert V."/>
            <person name="Roehrig J."/>
            <person name="Ruller R."/>
            <person name="Salamov A."/>
            <person name="Salih N.S."/>
            <person name="Samson R.A."/>
            <person name="Sandor E."/>
            <person name="Sanguinetti M."/>
            <person name="Schuetze T."/>
            <person name="Sepcic K."/>
            <person name="Shelest E."/>
            <person name="Sherlock G."/>
            <person name="Sophianopoulou V."/>
            <person name="Squina F.M."/>
            <person name="Sun H."/>
            <person name="Susca A."/>
            <person name="Todd R.B."/>
            <person name="Tsang A."/>
            <person name="Unkles S.E."/>
            <person name="van de Wiele N."/>
            <person name="van Rossen-Uffink D."/>
            <person name="Oliveira J.V."/>
            <person name="Vesth T.C."/>
            <person name="Visser J."/>
            <person name="Yu J.-H."/>
            <person name="Zhou M."/>
            <person name="Andersen M.R."/>
            <person name="Archer D.B."/>
            <person name="Baker S.E."/>
            <person name="Benoit I."/>
            <person name="Brakhage A.A."/>
            <person name="Braus G.H."/>
            <person name="Fischer R."/>
            <person name="Frisvad J.C."/>
            <person name="Goldman G.H."/>
            <person name="Houbraken J."/>
            <person name="Oakley B."/>
            <person name="Pocsi I."/>
            <person name="Scazzocchio C."/>
            <person name="Seiboth B."/>
            <person name="vanKuyk P.A."/>
            <person name="Wortman J."/>
            <person name="Dyer P.S."/>
            <person name="Grigoriev I.V."/>
        </authorList>
    </citation>
    <scope>NUCLEOTIDE SEQUENCE [LARGE SCALE GENOMIC DNA]</scope>
    <source>
        <strain evidence="3">DTO 134E9</strain>
    </source>
</reference>
<dbReference type="Proteomes" id="UP000184383">
    <property type="component" value="Unassembled WGS sequence"/>
</dbReference>
<name>A0A1L9RA54_ASPWE</name>
<dbReference type="EMBL" id="KV878215">
    <property type="protein sequence ID" value="OJJ31790.1"/>
    <property type="molecule type" value="Genomic_DNA"/>
</dbReference>
<dbReference type="Pfam" id="PF20354">
    <property type="entry name" value="DUF6649"/>
    <property type="match status" value="1"/>
</dbReference>
<protein>
    <submittedName>
        <fullName evidence="2">Uncharacterized protein</fullName>
    </submittedName>
</protein>
<feature type="region of interest" description="Disordered" evidence="1">
    <location>
        <begin position="1"/>
        <end position="24"/>
    </location>
</feature>
<dbReference type="AlphaFoldDB" id="A0A1L9RA54"/>
<accession>A0A1L9RA54</accession>
<dbReference type="VEuPathDB" id="FungiDB:ASPWEDRAFT_186049"/>
<dbReference type="OrthoDB" id="5345504at2759"/>
<gene>
    <name evidence="2" type="ORF">ASPWEDRAFT_186049</name>
</gene>
<proteinExistence type="predicted"/>
<dbReference type="RefSeq" id="XP_040685467.1">
    <property type="nucleotide sequence ID" value="XM_040832112.1"/>
</dbReference>
<dbReference type="STRING" id="1073089.A0A1L9RA54"/>
<evidence type="ECO:0000313" key="2">
    <source>
        <dbReference type="EMBL" id="OJJ31790.1"/>
    </source>
</evidence>
<evidence type="ECO:0000313" key="3">
    <source>
        <dbReference type="Proteomes" id="UP000184383"/>
    </source>
</evidence>
<keyword evidence="3" id="KW-1185">Reference proteome</keyword>
<sequence>MRKSNVTGKKRPAEGDLDGDQPLAKKFGHLHIDSEACRADSGHRPRPAALQTSSPQSTDVMLLDDTRDTVYIHDLDREIADVEDQQSVTFLPGIPNLGSVPRVLLTGPRPQGNELILYRGHVSPTVPKEQNSMQKTIDESIVQASAEQNGDRGPYTGSSSGMCKGAVESNQTMSASSQNKMCNISGSSMDIDIEL</sequence>
<dbReference type="GeneID" id="63747960"/>